<dbReference type="EMBL" id="MCFD01000020">
    <property type="protein sequence ID" value="ORX65858.1"/>
    <property type="molecule type" value="Genomic_DNA"/>
</dbReference>
<organism evidence="1 2">
    <name type="scientific">Linderina pennispora</name>
    <dbReference type="NCBI Taxonomy" id="61395"/>
    <lineage>
        <taxon>Eukaryota</taxon>
        <taxon>Fungi</taxon>
        <taxon>Fungi incertae sedis</taxon>
        <taxon>Zoopagomycota</taxon>
        <taxon>Kickxellomycotina</taxon>
        <taxon>Kickxellomycetes</taxon>
        <taxon>Kickxellales</taxon>
        <taxon>Kickxellaceae</taxon>
        <taxon>Linderina</taxon>
    </lineage>
</organism>
<reference evidence="1 2" key="1">
    <citation type="submission" date="2016-07" db="EMBL/GenBank/DDBJ databases">
        <title>Pervasive Adenine N6-methylation of Active Genes in Fungi.</title>
        <authorList>
            <consortium name="DOE Joint Genome Institute"/>
            <person name="Mondo S.J."/>
            <person name="Dannebaum R.O."/>
            <person name="Kuo R.C."/>
            <person name="Labutti K."/>
            <person name="Haridas S."/>
            <person name="Kuo A."/>
            <person name="Salamov A."/>
            <person name="Ahrendt S.R."/>
            <person name="Lipzen A."/>
            <person name="Sullivan W."/>
            <person name="Andreopoulos W.B."/>
            <person name="Clum A."/>
            <person name="Lindquist E."/>
            <person name="Daum C."/>
            <person name="Ramamoorthy G.K."/>
            <person name="Gryganskyi A."/>
            <person name="Culley D."/>
            <person name="Magnuson J.K."/>
            <person name="James T.Y."/>
            <person name="O'Malley M.A."/>
            <person name="Stajich J.E."/>
            <person name="Spatafora J.W."/>
            <person name="Visel A."/>
            <person name="Grigoriev I.V."/>
        </authorList>
    </citation>
    <scope>NUCLEOTIDE SEQUENCE [LARGE SCALE GENOMIC DNA]</scope>
    <source>
        <strain evidence="1 2">ATCC 12442</strain>
    </source>
</reference>
<accession>A0A1Y1VX23</accession>
<dbReference type="OrthoDB" id="5592585at2759"/>
<name>A0A1Y1VX23_9FUNG</name>
<dbReference type="RefSeq" id="XP_040739941.1">
    <property type="nucleotide sequence ID" value="XM_040885814.1"/>
</dbReference>
<sequence>MDEGQQQTSGRELASKEEILAEFDRFWTTIDNEMTSKDPGRNGQSPYILVNYQHHAIPRTDMNVDRVICYRPAPTYDLSSIHIPVICRPDTGLWGIPMDVSFEMLLVEARIWSHQQTRLFVPFMFLNGFNVEMVIINRSELMVTSNIGRFNSRPGPAPATAYSEYTKAMQRMPYFMNLPAEKFGHVCAYSHKPQGFKFTPQGDKFAMAAVDECCQGTFKMDGVSYFIGGTSRRLDHIIYGTFNGHQVVLKIAWVPANEPAVFAADAIAAPRVFQRGIIVKNYAGFRMEFIIFKDTSTTA</sequence>
<protein>
    <submittedName>
        <fullName evidence="1">Uncharacterized protein</fullName>
    </submittedName>
</protein>
<gene>
    <name evidence="1" type="ORF">DL89DRAFT_260710</name>
</gene>
<proteinExistence type="predicted"/>
<dbReference type="AlphaFoldDB" id="A0A1Y1VX23"/>
<dbReference type="GeneID" id="63802462"/>
<evidence type="ECO:0000313" key="2">
    <source>
        <dbReference type="Proteomes" id="UP000193922"/>
    </source>
</evidence>
<keyword evidence="2" id="KW-1185">Reference proteome</keyword>
<evidence type="ECO:0000313" key="1">
    <source>
        <dbReference type="EMBL" id="ORX65858.1"/>
    </source>
</evidence>
<dbReference type="Proteomes" id="UP000193922">
    <property type="component" value="Unassembled WGS sequence"/>
</dbReference>
<comment type="caution">
    <text evidence="1">The sequence shown here is derived from an EMBL/GenBank/DDBJ whole genome shotgun (WGS) entry which is preliminary data.</text>
</comment>